<keyword evidence="6" id="KW-0472">Membrane</keyword>
<evidence type="ECO:0000256" key="6">
    <source>
        <dbReference type="SAM" id="Phobius"/>
    </source>
</evidence>
<dbReference type="KEGG" id="qlo:115965949"/>
<protein>
    <recommendedName>
        <fullName evidence="7">SHSP domain-containing protein</fullName>
    </recommendedName>
</protein>
<dbReference type="EnsemblPlants" id="QL10p034472:mrna">
    <property type="protein sequence ID" value="QL10p034472:mrna"/>
    <property type="gene ID" value="QL10p034472"/>
</dbReference>
<accession>A0A7N2MQU0</accession>
<keyword evidence="9" id="KW-1185">Reference proteome</keyword>
<keyword evidence="3" id="KW-0611">Plant defense</keyword>
<dbReference type="PROSITE" id="PS01031">
    <property type="entry name" value="SHSP"/>
    <property type="match status" value="1"/>
</dbReference>
<evidence type="ECO:0000256" key="1">
    <source>
        <dbReference type="ARBA" id="ARBA00004162"/>
    </source>
</evidence>
<dbReference type="InterPro" id="IPR008978">
    <property type="entry name" value="HSP20-like_chaperone"/>
</dbReference>
<name>A0A7N2MQU0_QUELO</name>
<dbReference type="EMBL" id="LRBV02000010">
    <property type="status" value="NOT_ANNOTATED_CDS"/>
    <property type="molecule type" value="Genomic_DNA"/>
</dbReference>
<evidence type="ECO:0000256" key="4">
    <source>
        <dbReference type="PROSITE-ProRule" id="PRU00285"/>
    </source>
</evidence>
<reference evidence="8 9" key="1">
    <citation type="journal article" date="2016" name="G3 (Bethesda)">
        <title>First Draft Assembly and Annotation of the Genome of a California Endemic Oak Quercus lobata Nee (Fagaceae).</title>
        <authorList>
            <person name="Sork V.L."/>
            <person name="Fitz-Gibbon S.T."/>
            <person name="Puiu D."/>
            <person name="Crepeau M."/>
            <person name="Gugger P.F."/>
            <person name="Sherman R."/>
            <person name="Stevens K."/>
            <person name="Langley C.H."/>
            <person name="Pellegrini M."/>
            <person name="Salzberg S.L."/>
        </authorList>
    </citation>
    <scope>NUCLEOTIDE SEQUENCE [LARGE SCALE GENOMIC DNA]</scope>
    <source>
        <strain evidence="8 9">cv. SW786</strain>
    </source>
</reference>
<dbReference type="Proteomes" id="UP000594261">
    <property type="component" value="Chromosome 10"/>
</dbReference>
<sequence length="201" mass="22728">METKNGAHVKRVYEDFEPYCKWHVGEERNILEVHLQDFQKEQLKAQLSNNMVLRIFGERPLDETRWSRFQKEIKVAKDCITSDIHAKFGNGVLTVTMPKKVPSVAQQEQQLSQAKESQEIGKPKTEIKEKENKVAEKPTVYEREGNGLKAPENASLDGTSNKFISISKLKLGNNMAVKILAVAVVVAVVAYVTYKPSQVDN</sequence>
<organism evidence="8 9">
    <name type="scientific">Quercus lobata</name>
    <name type="common">Valley oak</name>
    <dbReference type="NCBI Taxonomy" id="97700"/>
    <lineage>
        <taxon>Eukaryota</taxon>
        <taxon>Viridiplantae</taxon>
        <taxon>Streptophyta</taxon>
        <taxon>Embryophyta</taxon>
        <taxon>Tracheophyta</taxon>
        <taxon>Spermatophyta</taxon>
        <taxon>Magnoliopsida</taxon>
        <taxon>eudicotyledons</taxon>
        <taxon>Gunneridae</taxon>
        <taxon>Pentapetalae</taxon>
        <taxon>rosids</taxon>
        <taxon>fabids</taxon>
        <taxon>Fagales</taxon>
        <taxon>Fagaceae</taxon>
        <taxon>Quercus</taxon>
    </lineage>
</organism>
<comment type="similarity">
    <text evidence="4 5">Belongs to the small heat shock protein (HSP20) family.</text>
</comment>
<dbReference type="GeneID" id="115965949"/>
<dbReference type="FunCoup" id="A0A7N2MQU0">
    <property type="interactions" value="2"/>
</dbReference>
<proteinExistence type="inferred from homology"/>
<dbReference type="GO" id="GO:0034605">
    <property type="term" value="P:cellular response to heat"/>
    <property type="evidence" value="ECO:0007669"/>
    <property type="project" value="TreeGrafter"/>
</dbReference>
<gene>
    <name evidence="8" type="primary">LOC115965949</name>
</gene>
<evidence type="ECO:0000313" key="9">
    <source>
        <dbReference type="Proteomes" id="UP000594261"/>
    </source>
</evidence>
<dbReference type="InterPro" id="IPR002068">
    <property type="entry name" value="A-crystallin/Hsp20_dom"/>
</dbReference>
<dbReference type="RefSeq" id="XP_030941129.1">
    <property type="nucleotide sequence ID" value="XM_031085269.1"/>
</dbReference>
<feature type="transmembrane region" description="Helical" evidence="6">
    <location>
        <begin position="175"/>
        <end position="194"/>
    </location>
</feature>
<evidence type="ECO:0000256" key="3">
    <source>
        <dbReference type="ARBA" id="ARBA00022821"/>
    </source>
</evidence>
<dbReference type="GO" id="GO:0006952">
    <property type="term" value="P:defense response"/>
    <property type="evidence" value="ECO:0007669"/>
    <property type="project" value="UniProtKB-KW"/>
</dbReference>
<comment type="subcellular location">
    <subcellularLocation>
        <location evidence="1">Cell membrane</location>
        <topology evidence="1">Single-pass membrane protein</topology>
    </subcellularLocation>
</comment>
<dbReference type="InParanoid" id="A0A7N2MQU0"/>
<dbReference type="Gramene" id="QL10p034472:mrna">
    <property type="protein sequence ID" value="QL10p034472:mrna"/>
    <property type="gene ID" value="QL10p034472"/>
</dbReference>
<dbReference type="SUPFAM" id="SSF49764">
    <property type="entry name" value="HSP20-like chaperones"/>
    <property type="match status" value="1"/>
</dbReference>
<evidence type="ECO:0000313" key="8">
    <source>
        <dbReference type="EnsemblPlants" id="QL10p034472:mrna"/>
    </source>
</evidence>
<dbReference type="PANTHER" id="PTHR43670:SF118">
    <property type="entry name" value="HSP20_ALPHA CRYSTALLIN FAMILY PROTEIN"/>
    <property type="match status" value="1"/>
</dbReference>
<keyword evidence="6" id="KW-0812">Transmembrane</keyword>
<dbReference type="PANTHER" id="PTHR43670">
    <property type="entry name" value="HEAT SHOCK PROTEIN 26"/>
    <property type="match status" value="1"/>
</dbReference>
<evidence type="ECO:0000256" key="2">
    <source>
        <dbReference type="ARBA" id="ARBA00022475"/>
    </source>
</evidence>
<dbReference type="OrthoDB" id="1431247at2759"/>
<reference evidence="8" key="2">
    <citation type="submission" date="2021-01" db="UniProtKB">
        <authorList>
            <consortium name="EnsemblPlants"/>
        </authorList>
    </citation>
    <scope>IDENTIFICATION</scope>
</reference>
<feature type="domain" description="SHSP" evidence="7">
    <location>
        <begin position="10"/>
        <end position="114"/>
    </location>
</feature>
<keyword evidence="6" id="KW-1133">Transmembrane helix</keyword>
<dbReference type="CDD" id="cd06464">
    <property type="entry name" value="ACD_sHsps-like"/>
    <property type="match status" value="1"/>
</dbReference>
<dbReference type="AlphaFoldDB" id="A0A7N2MQU0"/>
<keyword evidence="2" id="KW-1003">Cell membrane</keyword>
<dbReference type="OMA" id="CDPNEVR"/>
<dbReference type="Gene3D" id="2.60.40.790">
    <property type="match status" value="1"/>
</dbReference>
<evidence type="ECO:0000259" key="7">
    <source>
        <dbReference type="PROSITE" id="PS01031"/>
    </source>
</evidence>
<evidence type="ECO:0000256" key="5">
    <source>
        <dbReference type="RuleBase" id="RU003616"/>
    </source>
</evidence>
<dbReference type="GO" id="GO:0005886">
    <property type="term" value="C:plasma membrane"/>
    <property type="evidence" value="ECO:0007669"/>
    <property type="project" value="UniProtKB-SubCell"/>
</dbReference>
<dbReference type="Pfam" id="PF00011">
    <property type="entry name" value="HSP20"/>
    <property type="match status" value="1"/>
</dbReference>